<feature type="compositionally biased region" description="Acidic residues" evidence="1">
    <location>
        <begin position="118"/>
        <end position="129"/>
    </location>
</feature>
<comment type="caution">
    <text evidence="2">The sequence shown here is derived from an EMBL/GenBank/DDBJ whole genome shotgun (WGS) entry which is preliminary data.</text>
</comment>
<name>A0ABU6WV11_9FABA</name>
<evidence type="ECO:0000313" key="3">
    <source>
        <dbReference type="Proteomes" id="UP001341840"/>
    </source>
</evidence>
<evidence type="ECO:0000256" key="1">
    <source>
        <dbReference type="SAM" id="MobiDB-lite"/>
    </source>
</evidence>
<protein>
    <submittedName>
        <fullName evidence="2">Uncharacterized protein</fullName>
    </submittedName>
</protein>
<keyword evidence="3" id="KW-1185">Reference proteome</keyword>
<accession>A0ABU6WV11</accession>
<dbReference type="Proteomes" id="UP001341840">
    <property type="component" value="Unassembled WGS sequence"/>
</dbReference>
<dbReference type="EMBL" id="JASCZI010183839">
    <property type="protein sequence ID" value="MED6189750.1"/>
    <property type="molecule type" value="Genomic_DNA"/>
</dbReference>
<gene>
    <name evidence="2" type="ORF">PIB30_099008</name>
</gene>
<feature type="compositionally biased region" description="Polar residues" evidence="1">
    <location>
        <begin position="147"/>
        <end position="161"/>
    </location>
</feature>
<reference evidence="2 3" key="1">
    <citation type="journal article" date="2023" name="Plants (Basel)">
        <title>Bridging the Gap: Combining Genomics and Transcriptomics Approaches to Understand Stylosanthes scabra, an Orphan Legume from the Brazilian Caatinga.</title>
        <authorList>
            <person name="Ferreira-Neto J.R.C."/>
            <person name="da Silva M.D."/>
            <person name="Binneck E."/>
            <person name="de Melo N.F."/>
            <person name="da Silva R.H."/>
            <person name="de Melo A.L.T.M."/>
            <person name="Pandolfi V."/>
            <person name="Bustamante F.O."/>
            <person name="Brasileiro-Vidal A.C."/>
            <person name="Benko-Iseppon A.M."/>
        </authorList>
    </citation>
    <scope>NUCLEOTIDE SEQUENCE [LARGE SCALE GENOMIC DNA]</scope>
    <source>
        <tissue evidence="2">Leaves</tissue>
    </source>
</reference>
<proteinExistence type="predicted"/>
<sequence>MAQSNHMINRSIQSTTQGWPTRVNSGNGQHRSAVKVKKSTPFFYLARHKNSSGCYRRCISEDGVRRCINARHIDLNYNESSIQEEEEAARYIRYTEGARSNTDDIDRDVDEEEDYLVEDGNVDDNEDLAGEGGPSTSTNHRMKYDLRTTNSRRNPSRYTPSGWSIKRLEEECQEGLQKCERLCEEELEHT</sequence>
<organism evidence="2 3">
    <name type="scientific">Stylosanthes scabra</name>
    <dbReference type="NCBI Taxonomy" id="79078"/>
    <lineage>
        <taxon>Eukaryota</taxon>
        <taxon>Viridiplantae</taxon>
        <taxon>Streptophyta</taxon>
        <taxon>Embryophyta</taxon>
        <taxon>Tracheophyta</taxon>
        <taxon>Spermatophyta</taxon>
        <taxon>Magnoliopsida</taxon>
        <taxon>eudicotyledons</taxon>
        <taxon>Gunneridae</taxon>
        <taxon>Pentapetalae</taxon>
        <taxon>rosids</taxon>
        <taxon>fabids</taxon>
        <taxon>Fabales</taxon>
        <taxon>Fabaceae</taxon>
        <taxon>Papilionoideae</taxon>
        <taxon>50 kb inversion clade</taxon>
        <taxon>dalbergioids sensu lato</taxon>
        <taxon>Dalbergieae</taxon>
        <taxon>Pterocarpus clade</taxon>
        <taxon>Stylosanthes</taxon>
    </lineage>
</organism>
<feature type="region of interest" description="Disordered" evidence="1">
    <location>
        <begin position="118"/>
        <end position="161"/>
    </location>
</feature>
<evidence type="ECO:0000313" key="2">
    <source>
        <dbReference type="EMBL" id="MED6189750.1"/>
    </source>
</evidence>